<dbReference type="Pfam" id="PF00733">
    <property type="entry name" value="Asn_synthase"/>
    <property type="match status" value="2"/>
</dbReference>
<sequence length="562" mass="64465">MCGIWAVFGFGNNGLLCACHNFPKISHRGPDAFKIEYDSRVQNGYLGFHRLSIMDSLCGMQPMRLHKYPQLFLICNGELYNYARLKKQYDFEYVTKCDVEVIMHIYEELGADATAQALDGVFAFCLLDIKRSRILIARDPYGVRPLFRLRDKNGQLGICSESKGLMDMVKSYPSDWTLEPFPPGHYEEYELLPDGKTKLLTSVNYHKPGDKPKFQEYIPWNTLSPKDIHGNIRKLLTAAVEKRLMADRRIGCLLSGGLDSSLVAALLVKLSKANNFPYKIQSFAIGMGDSPDIVAARQVADYLGTDHHEISFTPKDVIEVLDDVIYQLETFDITTIRASIGMYLISRYIKRNTDTAVIFSGEGADELAQGYIYFRDAPSKIDAHNESLRLLKDIYLYDGLRADRTTSSFSLELRVPFLDLQFTNYYLSLDPALRQPQDSIEKHLLRSAFDNTDLLPSNILWRHKEAFSDGVASIKKSLFQIIQDLIEDRVQDVELKQAYITYPHCTPETKEAFYYRKVFESHYGGQAEKFTPYFWMPRWIKGISDPSARFITHYKTDEKVED</sequence>
<dbReference type="PANTHER" id="PTHR11772">
    <property type="entry name" value="ASPARAGINE SYNTHETASE"/>
    <property type="match status" value="1"/>
</dbReference>
<dbReference type="GeneID" id="107263644"/>
<dbReference type="Gene3D" id="3.40.50.620">
    <property type="entry name" value="HUPs"/>
    <property type="match status" value="1"/>
</dbReference>
<dbReference type="RefSeq" id="XP_024936901.1">
    <property type="nucleotide sequence ID" value="XM_025081133.1"/>
</dbReference>
<dbReference type="SUPFAM" id="SSF56235">
    <property type="entry name" value="N-terminal nucleophile aminohydrolases (Ntn hydrolases)"/>
    <property type="match status" value="1"/>
</dbReference>
<feature type="binding site" evidence="14">
    <location>
        <position position="98"/>
    </location>
    <ligand>
        <name>L-glutamine</name>
        <dbReference type="ChEBI" id="CHEBI:58359"/>
    </ligand>
</feature>
<dbReference type="EC" id="6.3.5.4" evidence="2"/>
<evidence type="ECO:0000256" key="2">
    <source>
        <dbReference type="ARBA" id="ARBA00012737"/>
    </source>
</evidence>
<evidence type="ECO:0000313" key="21">
    <source>
        <dbReference type="RefSeq" id="XP_024936902.1"/>
    </source>
</evidence>
<dbReference type="PIRSF" id="PIRSF001589">
    <property type="entry name" value="Asn_synthetase_glu-h"/>
    <property type="match status" value="1"/>
</dbReference>
<evidence type="ECO:0000256" key="12">
    <source>
        <dbReference type="PIRNR" id="PIRNR001589"/>
    </source>
</evidence>
<keyword evidence="4" id="KW-0436">Ligase</keyword>
<dbReference type="FunFam" id="3.40.50.620:FF:000090">
    <property type="entry name" value="asparagine synthetase [glutamine-hydrolyzing]"/>
    <property type="match status" value="1"/>
</dbReference>
<dbReference type="PANTHER" id="PTHR11772:SF23">
    <property type="entry name" value="ASPARAGINE SYNTHETASE [GLUTAMINE-HYDROLYZING]"/>
    <property type="match status" value="1"/>
</dbReference>
<dbReference type="InterPro" id="IPR017932">
    <property type="entry name" value="GATase_2_dom"/>
</dbReference>
<dbReference type="PROSITE" id="PS51278">
    <property type="entry name" value="GATASE_TYPE_2"/>
    <property type="match status" value="1"/>
</dbReference>
<dbReference type="RefSeq" id="XP_024936902.1">
    <property type="nucleotide sequence ID" value="XM_025081134.1"/>
</dbReference>
<evidence type="ECO:0000256" key="7">
    <source>
        <dbReference type="ARBA" id="ARBA00022840"/>
    </source>
</evidence>
<keyword evidence="8 13" id="KW-0061">Asparagine biosynthesis</keyword>
<dbReference type="KEGG" id="ccin:107263644"/>
<proteinExistence type="predicted"/>
<evidence type="ECO:0000313" key="18">
    <source>
        <dbReference type="RefSeq" id="XP_015586564.1"/>
    </source>
</evidence>
<feature type="binding site" evidence="14">
    <location>
        <position position="285"/>
    </location>
    <ligand>
        <name>ATP</name>
        <dbReference type="ChEBI" id="CHEBI:30616"/>
    </ligand>
</feature>
<dbReference type="CDD" id="cd01991">
    <property type="entry name" value="Asn_synthase_B_C"/>
    <property type="match status" value="1"/>
</dbReference>
<evidence type="ECO:0000313" key="22">
    <source>
        <dbReference type="RefSeq" id="XP_024936903.1"/>
    </source>
</evidence>
<evidence type="ECO:0000256" key="4">
    <source>
        <dbReference type="ARBA" id="ARBA00022598"/>
    </source>
</evidence>
<dbReference type="InterPro" id="IPR029055">
    <property type="entry name" value="Ntn_hydrolases_N"/>
</dbReference>
<dbReference type="InterPro" id="IPR001962">
    <property type="entry name" value="Asn_synthase"/>
</dbReference>
<organism evidence="17 18">
    <name type="scientific">Cephus cinctus</name>
    <name type="common">Wheat stem sawfly</name>
    <dbReference type="NCBI Taxonomy" id="211228"/>
    <lineage>
        <taxon>Eukaryota</taxon>
        <taxon>Metazoa</taxon>
        <taxon>Ecdysozoa</taxon>
        <taxon>Arthropoda</taxon>
        <taxon>Hexapoda</taxon>
        <taxon>Insecta</taxon>
        <taxon>Pterygota</taxon>
        <taxon>Neoptera</taxon>
        <taxon>Endopterygota</taxon>
        <taxon>Hymenoptera</taxon>
        <taxon>Cephoidea</taxon>
        <taxon>Cephidae</taxon>
        <taxon>Cephus</taxon>
    </lineage>
</organism>
<evidence type="ECO:0000256" key="15">
    <source>
        <dbReference type="PIRSR" id="PIRSR001589-3"/>
    </source>
</evidence>
<dbReference type="CTD" id="440"/>
<evidence type="ECO:0000259" key="16">
    <source>
        <dbReference type="PROSITE" id="PS51278"/>
    </source>
</evidence>
<feature type="site" description="Important for beta-aspartyl-AMP intermediate formation" evidence="15">
    <location>
        <position position="362"/>
    </location>
</feature>
<dbReference type="GO" id="GO:0004066">
    <property type="term" value="F:asparagine synthase (glutamine-hydrolyzing) activity"/>
    <property type="evidence" value="ECO:0007669"/>
    <property type="project" value="UniProtKB-EC"/>
</dbReference>
<evidence type="ECO:0000256" key="3">
    <source>
        <dbReference type="ARBA" id="ARBA00021389"/>
    </source>
</evidence>
<keyword evidence="7 12" id="KW-0067">ATP-binding</keyword>
<feature type="binding site" evidence="14">
    <location>
        <position position="253"/>
    </location>
    <ligand>
        <name>ATP</name>
        <dbReference type="ChEBI" id="CHEBI:30616"/>
    </ligand>
</feature>
<evidence type="ECO:0000256" key="8">
    <source>
        <dbReference type="ARBA" id="ARBA00022888"/>
    </source>
</evidence>
<evidence type="ECO:0000313" key="19">
    <source>
        <dbReference type="RefSeq" id="XP_015586565.1"/>
    </source>
</evidence>
<comment type="pathway">
    <text evidence="1">Amino-acid biosynthesis; L-asparagine biosynthesis; L-asparagine from L-aspartate (L-Gln route): step 1/1.</text>
</comment>
<dbReference type="RefSeq" id="XP_015586565.1">
    <property type="nucleotide sequence ID" value="XM_015731079.2"/>
</dbReference>
<dbReference type="Proteomes" id="UP000694920">
    <property type="component" value="Unplaced"/>
</dbReference>
<evidence type="ECO:0000256" key="1">
    <source>
        <dbReference type="ARBA" id="ARBA00005187"/>
    </source>
</evidence>
<evidence type="ECO:0000313" key="20">
    <source>
        <dbReference type="RefSeq" id="XP_024936901.1"/>
    </source>
</evidence>
<dbReference type="GO" id="GO:0005829">
    <property type="term" value="C:cytosol"/>
    <property type="evidence" value="ECO:0007669"/>
    <property type="project" value="TreeGrafter"/>
</dbReference>
<dbReference type="InterPro" id="IPR014729">
    <property type="entry name" value="Rossmann-like_a/b/a_fold"/>
</dbReference>
<evidence type="ECO:0000256" key="14">
    <source>
        <dbReference type="PIRSR" id="PIRSR001589-2"/>
    </source>
</evidence>
<dbReference type="RefSeq" id="XP_015586564.1">
    <property type="nucleotide sequence ID" value="XM_015731078.2"/>
</dbReference>
<dbReference type="RefSeq" id="XP_024936903.1">
    <property type="nucleotide sequence ID" value="XM_025081135.1"/>
</dbReference>
<feature type="active site" description="For GATase activity" evidence="13">
    <location>
        <position position="2"/>
    </location>
</feature>
<evidence type="ECO:0000256" key="10">
    <source>
        <dbReference type="ARBA" id="ARBA00030234"/>
    </source>
</evidence>
<evidence type="ECO:0000256" key="13">
    <source>
        <dbReference type="PIRSR" id="PIRSR001589-1"/>
    </source>
</evidence>
<keyword evidence="5 13" id="KW-0028">Amino-acid biosynthesis</keyword>
<dbReference type="CDD" id="cd00712">
    <property type="entry name" value="AsnB"/>
    <property type="match status" value="1"/>
</dbReference>
<dbReference type="Gene3D" id="3.60.20.10">
    <property type="entry name" value="Glutamine Phosphoribosylpyrophosphate, subunit 1, domain 1"/>
    <property type="match status" value="1"/>
</dbReference>
<evidence type="ECO:0000256" key="11">
    <source>
        <dbReference type="ARBA" id="ARBA00048741"/>
    </source>
</evidence>
<dbReference type="InterPro" id="IPR050795">
    <property type="entry name" value="Asn_Synthetase"/>
</dbReference>
<dbReference type="SUPFAM" id="SSF52402">
    <property type="entry name" value="Adenine nucleotide alpha hydrolases-like"/>
    <property type="match status" value="1"/>
</dbReference>
<dbReference type="NCBIfam" id="TIGR01536">
    <property type="entry name" value="asn_synth_AEB"/>
    <property type="match status" value="1"/>
</dbReference>
<keyword evidence="6 12" id="KW-0547">Nucleotide-binding</keyword>
<protein>
    <recommendedName>
        <fullName evidence="3">Asparagine synthetase [glutamine-hydrolyzing]</fullName>
        <ecNumber evidence="2">6.3.5.4</ecNumber>
    </recommendedName>
    <alternativeName>
        <fullName evidence="10">Glutamine-dependent asparagine synthetase</fullName>
    </alternativeName>
</protein>
<dbReference type="GO" id="GO:0006529">
    <property type="term" value="P:asparagine biosynthetic process"/>
    <property type="evidence" value="ECO:0007669"/>
    <property type="project" value="UniProtKB-KW"/>
</dbReference>
<evidence type="ECO:0000256" key="6">
    <source>
        <dbReference type="ARBA" id="ARBA00022741"/>
    </source>
</evidence>
<dbReference type="GO" id="GO:0005524">
    <property type="term" value="F:ATP binding"/>
    <property type="evidence" value="ECO:0007669"/>
    <property type="project" value="UniProtKB-KW"/>
</dbReference>
<evidence type="ECO:0000256" key="5">
    <source>
        <dbReference type="ARBA" id="ARBA00022605"/>
    </source>
</evidence>
<evidence type="ECO:0000256" key="9">
    <source>
        <dbReference type="ARBA" id="ARBA00022962"/>
    </source>
</evidence>
<feature type="domain" description="Glutamine amidotransferase type-2" evidence="16">
    <location>
        <begin position="2"/>
        <end position="203"/>
    </location>
</feature>
<dbReference type="InterPro" id="IPR006426">
    <property type="entry name" value="Asn_synth_AEB"/>
</dbReference>
<comment type="catalytic activity">
    <reaction evidence="11">
        <text>L-aspartate + L-glutamine + ATP + H2O = L-asparagine + L-glutamate + AMP + diphosphate + H(+)</text>
        <dbReference type="Rhea" id="RHEA:12228"/>
        <dbReference type="ChEBI" id="CHEBI:15377"/>
        <dbReference type="ChEBI" id="CHEBI:15378"/>
        <dbReference type="ChEBI" id="CHEBI:29985"/>
        <dbReference type="ChEBI" id="CHEBI:29991"/>
        <dbReference type="ChEBI" id="CHEBI:30616"/>
        <dbReference type="ChEBI" id="CHEBI:33019"/>
        <dbReference type="ChEBI" id="CHEBI:58048"/>
        <dbReference type="ChEBI" id="CHEBI:58359"/>
        <dbReference type="ChEBI" id="CHEBI:456215"/>
        <dbReference type="EC" id="6.3.5.4"/>
    </reaction>
</comment>
<dbReference type="Pfam" id="PF13537">
    <property type="entry name" value="GATase_7"/>
    <property type="match status" value="1"/>
</dbReference>
<feature type="binding site" evidence="14">
    <location>
        <begin position="360"/>
        <end position="361"/>
    </location>
    <ligand>
        <name>ATP</name>
        <dbReference type="ChEBI" id="CHEBI:30616"/>
    </ligand>
</feature>
<accession>A0AAJ7BI24</accession>
<evidence type="ECO:0000313" key="17">
    <source>
        <dbReference type="Proteomes" id="UP000694920"/>
    </source>
</evidence>
<gene>
    <name evidence="18 19 20 21 22" type="primary">LOC107263644</name>
</gene>
<name>A0AAJ7BI24_CEPCN</name>
<keyword evidence="9 13" id="KW-0315">Glutamine amidotransferase</keyword>
<dbReference type="InterPro" id="IPR033738">
    <property type="entry name" value="AsnB_N"/>
</dbReference>
<keyword evidence="17" id="KW-1185">Reference proteome</keyword>
<dbReference type="AlphaFoldDB" id="A0AAJ7BI24"/>
<reference evidence="18 19" key="1">
    <citation type="submission" date="2025-04" db="UniProtKB">
        <authorList>
            <consortium name="RefSeq"/>
        </authorList>
    </citation>
    <scope>IDENTIFICATION</scope>
</reference>